<proteinExistence type="predicted"/>
<evidence type="ECO:0008006" key="4">
    <source>
        <dbReference type="Google" id="ProtNLM"/>
    </source>
</evidence>
<evidence type="ECO:0000313" key="2">
    <source>
        <dbReference type="EMBL" id="GAW07622.1"/>
    </source>
</evidence>
<keyword evidence="1" id="KW-0472">Membrane</keyword>
<organism evidence="2 3">
    <name type="scientific">Lentinula edodes</name>
    <name type="common">Shiitake mushroom</name>
    <name type="synonym">Lentinus edodes</name>
    <dbReference type="NCBI Taxonomy" id="5353"/>
    <lineage>
        <taxon>Eukaryota</taxon>
        <taxon>Fungi</taxon>
        <taxon>Dikarya</taxon>
        <taxon>Basidiomycota</taxon>
        <taxon>Agaricomycotina</taxon>
        <taxon>Agaricomycetes</taxon>
        <taxon>Agaricomycetidae</taxon>
        <taxon>Agaricales</taxon>
        <taxon>Marasmiineae</taxon>
        <taxon>Omphalotaceae</taxon>
        <taxon>Lentinula</taxon>
    </lineage>
</organism>
<dbReference type="Gene3D" id="2.130.10.10">
    <property type="entry name" value="YVTN repeat-like/Quinoprotein amine dehydrogenase"/>
    <property type="match status" value="1"/>
</dbReference>
<accession>A0A1Q3EK93</accession>
<dbReference type="SUPFAM" id="SSF50978">
    <property type="entry name" value="WD40 repeat-like"/>
    <property type="match status" value="1"/>
</dbReference>
<gene>
    <name evidence="2" type="ORF">LENED_009629</name>
</gene>
<keyword evidence="1" id="KW-1133">Transmembrane helix</keyword>
<feature type="transmembrane region" description="Helical" evidence="1">
    <location>
        <begin position="359"/>
        <end position="391"/>
    </location>
</feature>
<comment type="caution">
    <text evidence="2">The sequence shown here is derived from an EMBL/GenBank/DDBJ whole genome shotgun (WGS) entry which is preliminary data.</text>
</comment>
<dbReference type="EMBL" id="BDGU01000480">
    <property type="protein sequence ID" value="GAW07622.1"/>
    <property type="molecule type" value="Genomic_DNA"/>
</dbReference>
<dbReference type="InterPro" id="IPR015943">
    <property type="entry name" value="WD40/YVTN_repeat-like_dom_sf"/>
</dbReference>
<sequence length="467" mass="51326">MYQTLATLRGARDAVISLSFSTHSKFIAAAGYGGIAVWNLQTFDAVSIPGNVYNPRNPGYVYTACTWLHFEQVDQHILLLGSQDGTFSTLKWDNKDQLFLPGFQIKPEETRYQVVSIDIYQAEVLVGKLARIVVSTADNRIAVYSLSSFLDLKEIYSIIVEDFSLLAARFCKRTRDIYVFEQMGGGILQLDDTSGDIKSHQNFGPDPIRAILRGTVCMDDSSKYFVACTGKAFEMFRLDTIEYVRSFMGVPPVVLFPKVATFAEDGVTLIGGTDSGHAIAFDVGDGTQIQQLEYPKGGLVQPVAASTVENGFLVAIAGSALEIPADVVVFKKNYAPLTADCKNAPTANLYHALTRNRSLYHYLLVILGVLLTLNGLHSLLFTCVPLIQYILEDPMSIARSQGPLYVHGMFKYDFPVQAKSETGSKVPLSFETAMVNPSTFTTSETEVVSRALNSAIQARDEDVDTSM</sequence>
<reference evidence="2 3" key="2">
    <citation type="submission" date="2017-02" db="EMBL/GenBank/DDBJ databases">
        <title>A genome survey and senescence transcriptome analysis in Lentinula edodes.</title>
        <authorList>
            <person name="Sakamoto Y."/>
            <person name="Nakade K."/>
            <person name="Sato S."/>
            <person name="Yoshida Y."/>
            <person name="Miyazaki K."/>
            <person name="Natsume S."/>
            <person name="Konno N."/>
        </authorList>
    </citation>
    <scope>NUCLEOTIDE SEQUENCE [LARGE SCALE GENOMIC DNA]</scope>
    <source>
        <strain evidence="2 3">NBRC 111202</strain>
    </source>
</reference>
<dbReference type="InterPro" id="IPR036322">
    <property type="entry name" value="WD40_repeat_dom_sf"/>
</dbReference>
<dbReference type="STRING" id="5353.A0A1Q3EK93"/>
<dbReference type="AlphaFoldDB" id="A0A1Q3EK93"/>
<name>A0A1Q3EK93_LENED</name>
<evidence type="ECO:0000313" key="3">
    <source>
        <dbReference type="Proteomes" id="UP000188533"/>
    </source>
</evidence>
<evidence type="ECO:0000256" key="1">
    <source>
        <dbReference type="SAM" id="Phobius"/>
    </source>
</evidence>
<reference evidence="2 3" key="1">
    <citation type="submission" date="2016-08" db="EMBL/GenBank/DDBJ databases">
        <authorList>
            <consortium name="Lentinula edodes genome sequencing consortium"/>
            <person name="Sakamoto Y."/>
            <person name="Nakade K."/>
            <person name="Sato S."/>
            <person name="Yoshida Y."/>
            <person name="Miyazaki K."/>
            <person name="Natsume S."/>
            <person name="Konno N."/>
        </authorList>
    </citation>
    <scope>NUCLEOTIDE SEQUENCE [LARGE SCALE GENOMIC DNA]</scope>
    <source>
        <strain evidence="2 3">NBRC 111202</strain>
    </source>
</reference>
<keyword evidence="1" id="KW-0812">Transmembrane</keyword>
<keyword evidence="3" id="KW-1185">Reference proteome</keyword>
<protein>
    <recommendedName>
        <fullName evidence="4">WD40 repeat-like protein</fullName>
    </recommendedName>
</protein>
<dbReference type="Proteomes" id="UP000188533">
    <property type="component" value="Unassembled WGS sequence"/>
</dbReference>